<keyword evidence="3" id="KW-0808">Transferase</keyword>
<dbReference type="InterPro" id="IPR015421">
    <property type="entry name" value="PyrdxlP-dep_Trfase_major"/>
</dbReference>
<evidence type="ECO:0000256" key="6">
    <source>
        <dbReference type="ARBA" id="ARBA00023125"/>
    </source>
</evidence>
<name>A0A7Z9BVI9_9CYAN</name>
<keyword evidence="7" id="KW-0804">Transcription</keyword>
<protein>
    <submittedName>
        <fullName evidence="9">Uncharacterized HTH-type transcriptional regulator YdcR</fullName>
    </submittedName>
</protein>
<dbReference type="InterPro" id="IPR004839">
    <property type="entry name" value="Aminotransferase_I/II_large"/>
</dbReference>
<evidence type="ECO:0000256" key="2">
    <source>
        <dbReference type="ARBA" id="ARBA00022576"/>
    </source>
</evidence>
<dbReference type="FunFam" id="3.40.640.10:FF:000023">
    <property type="entry name" value="Transcriptional regulator, GntR family"/>
    <property type="match status" value="1"/>
</dbReference>
<dbReference type="GO" id="GO:0008483">
    <property type="term" value="F:transaminase activity"/>
    <property type="evidence" value="ECO:0007669"/>
    <property type="project" value="UniProtKB-KW"/>
</dbReference>
<comment type="caution">
    <text evidence="9">The sequence shown here is derived from an EMBL/GenBank/DDBJ whole genome shotgun (WGS) entry which is preliminary data.</text>
</comment>
<proteinExistence type="inferred from homology"/>
<evidence type="ECO:0000256" key="4">
    <source>
        <dbReference type="ARBA" id="ARBA00022898"/>
    </source>
</evidence>
<dbReference type="InterPro" id="IPR051446">
    <property type="entry name" value="HTH_trans_reg/aminotransferase"/>
</dbReference>
<organism evidence="9 10">
    <name type="scientific">Planktothrix paucivesiculata PCC 9631</name>
    <dbReference type="NCBI Taxonomy" id="671071"/>
    <lineage>
        <taxon>Bacteria</taxon>
        <taxon>Bacillati</taxon>
        <taxon>Cyanobacteriota</taxon>
        <taxon>Cyanophyceae</taxon>
        <taxon>Oscillatoriophycideae</taxon>
        <taxon>Oscillatoriales</taxon>
        <taxon>Microcoleaceae</taxon>
        <taxon>Planktothrix</taxon>
    </lineage>
</organism>
<dbReference type="InterPro" id="IPR036388">
    <property type="entry name" value="WH-like_DNA-bd_sf"/>
</dbReference>
<reference evidence="9" key="1">
    <citation type="submission" date="2019-10" db="EMBL/GenBank/DDBJ databases">
        <authorList>
            <consortium name="Genoscope - CEA"/>
            <person name="William W."/>
        </authorList>
    </citation>
    <scope>NUCLEOTIDE SEQUENCE [LARGE SCALE GENOMIC DNA]</scope>
    <source>
        <strain evidence="9">BBR_PRJEB10994</strain>
    </source>
</reference>
<dbReference type="EMBL" id="CZCS02000217">
    <property type="protein sequence ID" value="VXD23528.1"/>
    <property type="molecule type" value="Genomic_DNA"/>
</dbReference>
<dbReference type="InterPro" id="IPR036390">
    <property type="entry name" value="WH_DNA-bd_sf"/>
</dbReference>
<dbReference type="PROSITE" id="PS50949">
    <property type="entry name" value="HTH_GNTR"/>
    <property type="match status" value="1"/>
</dbReference>
<dbReference type="CDD" id="cd00609">
    <property type="entry name" value="AAT_like"/>
    <property type="match status" value="1"/>
</dbReference>
<keyword evidence="5" id="KW-0805">Transcription regulation</keyword>
<evidence type="ECO:0000256" key="5">
    <source>
        <dbReference type="ARBA" id="ARBA00023015"/>
    </source>
</evidence>
<dbReference type="SUPFAM" id="SSF53383">
    <property type="entry name" value="PLP-dependent transferases"/>
    <property type="match status" value="1"/>
</dbReference>
<sequence>MLVLTLNCYPPTNPMKVRPLETENGTNLYEQVAHRIEGLINEGTLQVGDRIPSVRKMHQQMNVSISTVLEAYRLLEDRGLIAVRPQSGYFVRPGLLSHREEPNPSAPPHRALKVDTSLAVRINRTLREPNIIKLGAAVADPSLLPLATLNRLIGQTLRNDPERCHSYDVLPGCEPLRHEVARRLMEAGCSITPDQILITNGTTEALYLSLRAITKPGDTVAIESPSYYGLLEVIASLNLRALELPTHPREGLCLDTLETALKKGSIAACALVSNFSNPLGTCMSDLHKKQLVTVLEKYNIPLVEDDVYGDLCFQGNRPKAIKAFDQKGLVLYCASCSKTLSPGLRVGWLVAGQYQTQVEQLKLFTNMATATVNQLAIAAFLSNGGYERHLRQLRRAYYEQVMRMTQAICDYFPPETKVSRPSGGHVLWLELPAHFDALELYEQAYQHQISIAPGSMFSASVAYQNCFRLNCGLPWSDQLDQAMKILGNLIKNINH</sequence>
<keyword evidence="6" id="KW-0238">DNA-binding</keyword>
<dbReference type="SMART" id="SM00345">
    <property type="entry name" value="HTH_GNTR"/>
    <property type="match status" value="1"/>
</dbReference>
<dbReference type="SUPFAM" id="SSF46785">
    <property type="entry name" value="Winged helix' DNA-binding domain"/>
    <property type="match status" value="1"/>
</dbReference>
<dbReference type="Gene3D" id="3.90.1150.10">
    <property type="entry name" value="Aspartate Aminotransferase, domain 1"/>
    <property type="match status" value="1"/>
</dbReference>
<dbReference type="Proteomes" id="UP000182190">
    <property type="component" value="Unassembled WGS sequence"/>
</dbReference>
<dbReference type="CDD" id="cd07377">
    <property type="entry name" value="WHTH_GntR"/>
    <property type="match status" value="1"/>
</dbReference>
<keyword evidence="4" id="KW-0663">Pyridoxal phosphate</keyword>
<comment type="similarity">
    <text evidence="1">In the C-terminal section; belongs to the class-I pyridoxal-phosphate-dependent aminotransferase family.</text>
</comment>
<dbReference type="InterPro" id="IPR015424">
    <property type="entry name" value="PyrdxlP-dep_Trfase"/>
</dbReference>
<evidence type="ECO:0000259" key="8">
    <source>
        <dbReference type="PROSITE" id="PS50949"/>
    </source>
</evidence>
<dbReference type="InterPro" id="IPR015422">
    <property type="entry name" value="PyrdxlP-dep_Trfase_small"/>
</dbReference>
<evidence type="ECO:0000256" key="1">
    <source>
        <dbReference type="ARBA" id="ARBA00005384"/>
    </source>
</evidence>
<keyword evidence="10" id="KW-1185">Reference proteome</keyword>
<dbReference type="GO" id="GO:0003700">
    <property type="term" value="F:DNA-binding transcription factor activity"/>
    <property type="evidence" value="ECO:0007669"/>
    <property type="project" value="InterPro"/>
</dbReference>
<evidence type="ECO:0000256" key="7">
    <source>
        <dbReference type="ARBA" id="ARBA00023163"/>
    </source>
</evidence>
<dbReference type="Gene3D" id="3.40.640.10">
    <property type="entry name" value="Type I PLP-dependent aspartate aminotransferase-like (Major domain)"/>
    <property type="match status" value="1"/>
</dbReference>
<dbReference type="GO" id="GO:0030170">
    <property type="term" value="F:pyridoxal phosphate binding"/>
    <property type="evidence" value="ECO:0007669"/>
    <property type="project" value="InterPro"/>
</dbReference>
<dbReference type="Pfam" id="PF00155">
    <property type="entry name" value="Aminotran_1_2"/>
    <property type="match status" value="1"/>
</dbReference>
<accession>A0A7Z9BVI9</accession>
<dbReference type="AlphaFoldDB" id="A0A7Z9BVI9"/>
<feature type="domain" description="HTH gntR-type" evidence="8">
    <location>
        <begin position="26"/>
        <end position="94"/>
    </location>
</feature>
<dbReference type="GO" id="GO:0003677">
    <property type="term" value="F:DNA binding"/>
    <property type="evidence" value="ECO:0007669"/>
    <property type="project" value="UniProtKB-KW"/>
</dbReference>
<dbReference type="Pfam" id="PF00392">
    <property type="entry name" value="GntR"/>
    <property type="match status" value="1"/>
</dbReference>
<dbReference type="Gene3D" id="1.10.10.10">
    <property type="entry name" value="Winged helix-like DNA-binding domain superfamily/Winged helix DNA-binding domain"/>
    <property type="match status" value="1"/>
</dbReference>
<dbReference type="PANTHER" id="PTHR46577">
    <property type="entry name" value="HTH-TYPE TRANSCRIPTIONAL REGULATORY PROTEIN GABR"/>
    <property type="match status" value="1"/>
</dbReference>
<keyword evidence="2" id="KW-0032">Aminotransferase</keyword>
<evidence type="ECO:0000256" key="3">
    <source>
        <dbReference type="ARBA" id="ARBA00022679"/>
    </source>
</evidence>
<dbReference type="InterPro" id="IPR000524">
    <property type="entry name" value="Tscrpt_reg_HTH_GntR"/>
</dbReference>
<evidence type="ECO:0000313" key="9">
    <source>
        <dbReference type="EMBL" id="VXD23528.1"/>
    </source>
</evidence>
<dbReference type="PANTHER" id="PTHR46577:SF2">
    <property type="entry name" value="TRANSCRIPTIONAL REGULATORY PROTEIN"/>
    <property type="match status" value="1"/>
</dbReference>
<evidence type="ECO:0000313" key="10">
    <source>
        <dbReference type="Proteomes" id="UP000182190"/>
    </source>
</evidence>
<gene>
    <name evidence="9" type="primary">ydcR</name>
    <name evidence="9" type="ORF">PL9631_740019</name>
</gene>